<organism evidence="1 2">
    <name type="scientific">Rubripirellula tenax</name>
    <dbReference type="NCBI Taxonomy" id="2528015"/>
    <lineage>
        <taxon>Bacteria</taxon>
        <taxon>Pseudomonadati</taxon>
        <taxon>Planctomycetota</taxon>
        <taxon>Planctomycetia</taxon>
        <taxon>Pirellulales</taxon>
        <taxon>Pirellulaceae</taxon>
        <taxon>Rubripirellula</taxon>
    </lineage>
</organism>
<gene>
    <name evidence="1" type="ORF">Poly51_40340</name>
</gene>
<dbReference type="AlphaFoldDB" id="A0A5C6ETS3"/>
<proteinExistence type="predicted"/>
<dbReference type="EMBL" id="SJPW01000005">
    <property type="protein sequence ID" value="TWU50741.1"/>
    <property type="molecule type" value="Genomic_DNA"/>
</dbReference>
<protein>
    <submittedName>
        <fullName evidence="1">Uncharacterized protein</fullName>
    </submittedName>
</protein>
<evidence type="ECO:0000313" key="2">
    <source>
        <dbReference type="Proteomes" id="UP000318288"/>
    </source>
</evidence>
<comment type="caution">
    <text evidence="1">The sequence shown here is derived from an EMBL/GenBank/DDBJ whole genome shotgun (WGS) entry which is preliminary data.</text>
</comment>
<name>A0A5C6ETS3_9BACT</name>
<accession>A0A5C6ETS3</accession>
<dbReference type="RefSeq" id="WP_186775678.1">
    <property type="nucleotide sequence ID" value="NZ_SJPW01000005.1"/>
</dbReference>
<keyword evidence="2" id="KW-1185">Reference proteome</keyword>
<dbReference type="Proteomes" id="UP000318288">
    <property type="component" value="Unassembled WGS sequence"/>
</dbReference>
<reference evidence="1 2" key="1">
    <citation type="submission" date="2019-02" db="EMBL/GenBank/DDBJ databases">
        <title>Deep-cultivation of Planctomycetes and their phenomic and genomic characterization uncovers novel biology.</title>
        <authorList>
            <person name="Wiegand S."/>
            <person name="Jogler M."/>
            <person name="Boedeker C."/>
            <person name="Pinto D."/>
            <person name="Vollmers J."/>
            <person name="Rivas-Marin E."/>
            <person name="Kohn T."/>
            <person name="Peeters S.H."/>
            <person name="Heuer A."/>
            <person name="Rast P."/>
            <person name="Oberbeckmann S."/>
            <person name="Bunk B."/>
            <person name="Jeske O."/>
            <person name="Meyerdierks A."/>
            <person name="Storesund J.E."/>
            <person name="Kallscheuer N."/>
            <person name="Luecker S."/>
            <person name="Lage O.M."/>
            <person name="Pohl T."/>
            <person name="Merkel B.J."/>
            <person name="Hornburger P."/>
            <person name="Mueller R.-W."/>
            <person name="Bruemmer F."/>
            <person name="Labrenz M."/>
            <person name="Spormann A.M."/>
            <person name="Op Den Camp H."/>
            <person name="Overmann J."/>
            <person name="Amann R."/>
            <person name="Jetten M.S.M."/>
            <person name="Mascher T."/>
            <person name="Medema M.H."/>
            <person name="Devos D.P."/>
            <person name="Kaster A.-K."/>
            <person name="Ovreas L."/>
            <person name="Rohde M."/>
            <person name="Galperin M.Y."/>
            <person name="Jogler C."/>
        </authorList>
    </citation>
    <scope>NUCLEOTIDE SEQUENCE [LARGE SCALE GENOMIC DNA]</scope>
    <source>
        <strain evidence="1 2">Poly51</strain>
    </source>
</reference>
<sequence>MIALQYEYHDANLVSASFGPRREASLVFALYPIFYPEPTTVTIRFGGLFNDDATSRFVASINAEPLDDDSYLARCNTLQLDAKKPSKDGDIHVFVDLEYFGQIRIHCKHLSEGVAET</sequence>
<evidence type="ECO:0000313" key="1">
    <source>
        <dbReference type="EMBL" id="TWU50741.1"/>
    </source>
</evidence>